<name>A0AAV4FYH1_9GAST</name>
<accession>A0AAV4FYH1</accession>
<feature type="transmembrane region" description="Helical" evidence="1">
    <location>
        <begin position="138"/>
        <end position="158"/>
    </location>
</feature>
<reference evidence="2 3" key="1">
    <citation type="journal article" date="2021" name="Elife">
        <title>Chloroplast acquisition without the gene transfer in kleptoplastic sea slugs, Plakobranchus ocellatus.</title>
        <authorList>
            <person name="Maeda T."/>
            <person name="Takahashi S."/>
            <person name="Yoshida T."/>
            <person name="Shimamura S."/>
            <person name="Takaki Y."/>
            <person name="Nagai Y."/>
            <person name="Toyoda A."/>
            <person name="Suzuki Y."/>
            <person name="Arimoto A."/>
            <person name="Ishii H."/>
            <person name="Satoh N."/>
            <person name="Nishiyama T."/>
            <person name="Hasebe M."/>
            <person name="Maruyama T."/>
            <person name="Minagawa J."/>
            <person name="Obokata J."/>
            <person name="Shigenobu S."/>
        </authorList>
    </citation>
    <scope>NUCLEOTIDE SEQUENCE [LARGE SCALE GENOMIC DNA]</scope>
</reference>
<keyword evidence="1" id="KW-1133">Transmembrane helix</keyword>
<keyword evidence="1" id="KW-0472">Membrane</keyword>
<dbReference type="Proteomes" id="UP000762676">
    <property type="component" value="Unassembled WGS sequence"/>
</dbReference>
<proteinExistence type="predicted"/>
<dbReference type="AlphaFoldDB" id="A0AAV4FYH1"/>
<gene>
    <name evidence="2" type="ORF">ElyMa_003966100</name>
</gene>
<evidence type="ECO:0008006" key="4">
    <source>
        <dbReference type="Google" id="ProtNLM"/>
    </source>
</evidence>
<evidence type="ECO:0000313" key="2">
    <source>
        <dbReference type="EMBL" id="GFR77360.1"/>
    </source>
</evidence>
<evidence type="ECO:0000313" key="3">
    <source>
        <dbReference type="Proteomes" id="UP000762676"/>
    </source>
</evidence>
<keyword evidence="3" id="KW-1185">Reference proteome</keyword>
<keyword evidence="1" id="KW-0812">Transmembrane</keyword>
<dbReference type="EMBL" id="BMAT01008075">
    <property type="protein sequence ID" value="GFR77360.1"/>
    <property type="molecule type" value="Genomic_DNA"/>
</dbReference>
<organism evidence="2 3">
    <name type="scientific">Elysia marginata</name>
    <dbReference type="NCBI Taxonomy" id="1093978"/>
    <lineage>
        <taxon>Eukaryota</taxon>
        <taxon>Metazoa</taxon>
        <taxon>Spiralia</taxon>
        <taxon>Lophotrochozoa</taxon>
        <taxon>Mollusca</taxon>
        <taxon>Gastropoda</taxon>
        <taxon>Heterobranchia</taxon>
        <taxon>Euthyneura</taxon>
        <taxon>Panpulmonata</taxon>
        <taxon>Sacoglossa</taxon>
        <taxon>Placobranchoidea</taxon>
        <taxon>Plakobranchidae</taxon>
        <taxon>Elysia</taxon>
    </lineage>
</organism>
<protein>
    <recommendedName>
        <fullName evidence="4">Transmembrane protein</fullName>
    </recommendedName>
</protein>
<sequence>MGSHTHRKYTFYDTASIPVEFDEIVVDNNVIRTAWVSNVVAREIPLLDIFSTFGNETVVMKVEFQSQINACRLSVIDSRTYSHAVHDKTVKSVTYGDVTRVVANHAGAVDAILCASYTDNGALTVEPLVVSIPWLPRWMTVFKVLMFVCLTVVISIYFQDSQMKDFALIAAQVMNTIMSLVWGVF</sequence>
<comment type="caution">
    <text evidence="2">The sequence shown here is derived from an EMBL/GenBank/DDBJ whole genome shotgun (WGS) entry which is preliminary data.</text>
</comment>
<evidence type="ECO:0000256" key="1">
    <source>
        <dbReference type="SAM" id="Phobius"/>
    </source>
</evidence>